<evidence type="ECO:0000313" key="3">
    <source>
        <dbReference type="Proteomes" id="UP000604046"/>
    </source>
</evidence>
<protein>
    <submittedName>
        <fullName evidence="2">Uncharacterized protein</fullName>
    </submittedName>
</protein>
<evidence type="ECO:0000256" key="1">
    <source>
        <dbReference type="SAM" id="MobiDB-lite"/>
    </source>
</evidence>
<dbReference type="AlphaFoldDB" id="A0A812LHW3"/>
<dbReference type="OrthoDB" id="415846at2759"/>
<dbReference type="Proteomes" id="UP000604046">
    <property type="component" value="Unassembled WGS sequence"/>
</dbReference>
<evidence type="ECO:0000313" key="2">
    <source>
        <dbReference type="EMBL" id="CAE7241777.1"/>
    </source>
</evidence>
<gene>
    <name evidence="2" type="ORF">SNAT2548_LOCUS10986</name>
</gene>
<feature type="non-terminal residue" evidence="2">
    <location>
        <position position="556"/>
    </location>
</feature>
<keyword evidence="3" id="KW-1185">Reference proteome</keyword>
<name>A0A812LHW3_9DINO</name>
<reference evidence="2" key="1">
    <citation type="submission" date="2021-02" db="EMBL/GenBank/DDBJ databases">
        <authorList>
            <person name="Dougan E. K."/>
            <person name="Rhodes N."/>
            <person name="Thang M."/>
            <person name="Chan C."/>
        </authorList>
    </citation>
    <scope>NUCLEOTIDE SEQUENCE</scope>
</reference>
<organism evidence="2 3">
    <name type="scientific">Symbiodinium natans</name>
    <dbReference type="NCBI Taxonomy" id="878477"/>
    <lineage>
        <taxon>Eukaryota</taxon>
        <taxon>Sar</taxon>
        <taxon>Alveolata</taxon>
        <taxon>Dinophyceae</taxon>
        <taxon>Suessiales</taxon>
        <taxon>Symbiodiniaceae</taxon>
        <taxon>Symbiodinium</taxon>
    </lineage>
</organism>
<feature type="region of interest" description="Disordered" evidence="1">
    <location>
        <begin position="536"/>
        <end position="556"/>
    </location>
</feature>
<dbReference type="EMBL" id="CAJNDS010000947">
    <property type="protein sequence ID" value="CAE7241777.1"/>
    <property type="molecule type" value="Genomic_DNA"/>
</dbReference>
<accession>A0A812LHW3</accession>
<feature type="compositionally biased region" description="Low complexity" evidence="1">
    <location>
        <begin position="539"/>
        <end position="556"/>
    </location>
</feature>
<sequence>SAGSVLVVADSSEELWSQLPASLRTELAPDGNLPDVEILNALCLDSNDRREFLYDYASDADDLAWLCMVLGSLQARVAGRAKLRQNRRAGLDPAIQYLEVYRRKRALCAAAPDTVQWLVSLSGAHRSSRHLSIPKSRSAGSRAELEDKALARWRAKLAAILIDGKVPALVEAIDVAQAERLALRLSGSTRANTLKKHVQLWWRFTKWLRAAYGATWPSSVSMVVDFVDDLAAQPCGVTVPQAFASTLTFMERTADIPEITLQLESGADPPKKAIPHPLLLIISLELLVVSETAPRYFRAFAWAKLVKFWTSSRSADLAGLVPSNLRLDQKGLSAQLQRTKTSGPGKKVKWLPVFVDISATFAKSIGFAIWSAADMSFARDYLIPLPSQDLQSCKAVFADYTAVSALSKLLYQELRLPLWVHGTWVLSVVIGVLANSADGVRDIGLSELESFCLRPFLRQRMTARCHRQQLGRRITHKQAVDESFKYFVCITKNRRLRRLHRWGKCSAKPGSTITAFEGYNDLQGVRFDYAWSGGNIDESGSSDSTDASLASSSSSK</sequence>
<comment type="caution">
    <text evidence="2">The sequence shown here is derived from an EMBL/GenBank/DDBJ whole genome shotgun (WGS) entry which is preliminary data.</text>
</comment>
<proteinExistence type="predicted"/>